<feature type="region of interest" description="Disordered" evidence="1">
    <location>
        <begin position="51"/>
        <end position="112"/>
    </location>
</feature>
<organism evidence="2 3">
    <name type="scientific">Ameca splendens</name>
    <dbReference type="NCBI Taxonomy" id="208324"/>
    <lineage>
        <taxon>Eukaryota</taxon>
        <taxon>Metazoa</taxon>
        <taxon>Chordata</taxon>
        <taxon>Craniata</taxon>
        <taxon>Vertebrata</taxon>
        <taxon>Euteleostomi</taxon>
        <taxon>Actinopterygii</taxon>
        <taxon>Neopterygii</taxon>
        <taxon>Teleostei</taxon>
        <taxon>Neoteleostei</taxon>
        <taxon>Acanthomorphata</taxon>
        <taxon>Ovalentaria</taxon>
        <taxon>Atherinomorphae</taxon>
        <taxon>Cyprinodontiformes</taxon>
        <taxon>Goodeidae</taxon>
        <taxon>Ameca</taxon>
    </lineage>
</organism>
<feature type="region of interest" description="Disordered" evidence="1">
    <location>
        <begin position="1"/>
        <end position="34"/>
    </location>
</feature>
<dbReference type="Proteomes" id="UP001469553">
    <property type="component" value="Unassembled WGS sequence"/>
</dbReference>
<evidence type="ECO:0000256" key="1">
    <source>
        <dbReference type="SAM" id="MobiDB-lite"/>
    </source>
</evidence>
<protein>
    <submittedName>
        <fullName evidence="2">Uncharacterized protein</fullName>
    </submittedName>
</protein>
<gene>
    <name evidence="2" type="ORF">AMECASPLE_039298</name>
</gene>
<feature type="compositionally biased region" description="Polar residues" evidence="1">
    <location>
        <begin position="10"/>
        <end position="29"/>
    </location>
</feature>
<reference evidence="2 3" key="1">
    <citation type="submission" date="2021-06" db="EMBL/GenBank/DDBJ databases">
        <authorList>
            <person name="Palmer J.M."/>
        </authorList>
    </citation>
    <scope>NUCLEOTIDE SEQUENCE [LARGE SCALE GENOMIC DNA]</scope>
    <source>
        <strain evidence="2 3">AS_MEX2019</strain>
        <tissue evidence="2">Muscle</tissue>
    </source>
</reference>
<sequence>MDSARAENATGESNQSEQQITAEESNRLSTSRKRYWQVRQSGIATYKLINGLSTSRKRYRRAEQTYQKPWKKRQLAQPLEGRIIRSSDRKRSRGSQQQAARGTNKHKSTPAFINMRTRRKKGLGSRCHVTI</sequence>
<dbReference type="EMBL" id="JAHRIP010083284">
    <property type="protein sequence ID" value="MEQ2313210.1"/>
    <property type="molecule type" value="Genomic_DNA"/>
</dbReference>
<name>A0ABV1A479_9TELE</name>
<comment type="caution">
    <text evidence="2">The sequence shown here is derived from an EMBL/GenBank/DDBJ whole genome shotgun (WGS) entry which is preliminary data.</text>
</comment>
<evidence type="ECO:0000313" key="3">
    <source>
        <dbReference type="Proteomes" id="UP001469553"/>
    </source>
</evidence>
<evidence type="ECO:0000313" key="2">
    <source>
        <dbReference type="EMBL" id="MEQ2313210.1"/>
    </source>
</evidence>
<accession>A0ABV1A479</accession>
<proteinExistence type="predicted"/>
<keyword evidence="3" id="KW-1185">Reference proteome</keyword>